<organism evidence="2 3">
    <name type="scientific">Pinibacter aurantiacus</name>
    <dbReference type="NCBI Taxonomy" id="2851599"/>
    <lineage>
        <taxon>Bacteria</taxon>
        <taxon>Pseudomonadati</taxon>
        <taxon>Bacteroidota</taxon>
        <taxon>Chitinophagia</taxon>
        <taxon>Chitinophagales</taxon>
        <taxon>Chitinophagaceae</taxon>
        <taxon>Pinibacter</taxon>
    </lineage>
</organism>
<keyword evidence="1" id="KW-0732">Signal</keyword>
<name>A0A9E2SCD5_9BACT</name>
<dbReference type="EMBL" id="JAHSPG010000004">
    <property type="protein sequence ID" value="MBV4357310.1"/>
    <property type="molecule type" value="Genomic_DNA"/>
</dbReference>
<dbReference type="Proteomes" id="UP000812270">
    <property type="component" value="Unassembled WGS sequence"/>
</dbReference>
<protein>
    <submittedName>
        <fullName evidence="2">Conjugative transposon protein TraN</fullName>
    </submittedName>
</protein>
<accession>A0A9E2SCD5</accession>
<gene>
    <name evidence="2" type="primary">traN</name>
    <name evidence="2" type="ORF">KTO63_09145</name>
</gene>
<dbReference type="Pfam" id="PF13595">
    <property type="entry name" value="DUF4138"/>
    <property type="match status" value="1"/>
</dbReference>
<feature type="chain" id="PRO_5038803275" evidence="1">
    <location>
        <begin position="23"/>
        <end position="276"/>
    </location>
</feature>
<dbReference type="AlphaFoldDB" id="A0A9E2SCD5"/>
<feature type="signal peptide" evidence="1">
    <location>
        <begin position="1"/>
        <end position="22"/>
    </location>
</feature>
<comment type="caution">
    <text evidence="2">The sequence shown here is derived from an EMBL/GenBank/DDBJ whole genome shotgun (WGS) entry which is preliminary data.</text>
</comment>
<evidence type="ECO:0000313" key="2">
    <source>
        <dbReference type="EMBL" id="MBV4357310.1"/>
    </source>
</evidence>
<evidence type="ECO:0000256" key="1">
    <source>
        <dbReference type="SAM" id="SignalP"/>
    </source>
</evidence>
<dbReference type="InterPro" id="IPR022298">
    <property type="entry name" value="Conjug_transposon_TraN"/>
</dbReference>
<evidence type="ECO:0000313" key="3">
    <source>
        <dbReference type="Proteomes" id="UP000812270"/>
    </source>
</evidence>
<proteinExistence type="predicted"/>
<dbReference type="NCBIfam" id="TIGR03780">
    <property type="entry name" value="Bac_Flav_CT_N"/>
    <property type="match status" value="1"/>
</dbReference>
<keyword evidence="3" id="KW-1185">Reference proteome</keyword>
<reference evidence="2" key="1">
    <citation type="submission" date="2021-06" db="EMBL/GenBank/DDBJ databases">
        <authorList>
            <person name="Huq M.A."/>
        </authorList>
    </citation>
    <scope>NUCLEOTIDE SEQUENCE</scope>
    <source>
        <strain evidence="2">MAH-26</strain>
    </source>
</reference>
<dbReference type="RefSeq" id="WP_217790954.1">
    <property type="nucleotide sequence ID" value="NZ_JAHSPG010000004.1"/>
</dbReference>
<sequence length="276" mass="30954">MCRMTPLWLIIFLLFISPSMMAQPAAEKSKWNVIAPYPIDITWNKTSNLIFPYPVISVDRGTSNVLVQKAKHVGNILQLKASGKNADTTNLSVVTSDGKFYSFLVAYNDNPTHLNLMFQNDSVSKTEALPIGENEAMIREGISMVQRAKPFMQKAIREQGIGLKLCGIYLYHDICFFKVAINNQSAFKFDLENVRLNIKDKHKAKRSASQEKEIPILASSKEVVEGNAKGVLVIPTRVFSIAPKQRLLITLLEKDEGRSIHLTIDASRLLKVHAIK</sequence>